<protein>
    <submittedName>
        <fullName evidence="1">Uncharacterized protein</fullName>
    </submittedName>
</protein>
<comment type="caution">
    <text evidence="1">The sequence shown here is derived from an EMBL/GenBank/DDBJ whole genome shotgun (WGS) entry which is preliminary data.</text>
</comment>
<dbReference type="KEGG" id="crq:GCK72_015223"/>
<dbReference type="AlphaFoldDB" id="A0A6A5GWG4"/>
<dbReference type="Proteomes" id="UP000483820">
    <property type="component" value="Chromosome IV"/>
</dbReference>
<dbReference type="EMBL" id="WUAV01000004">
    <property type="protein sequence ID" value="KAF1758763.1"/>
    <property type="molecule type" value="Genomic_DNA"/>
</dbReference>
<reference evidence="1 2" key="1">
    <citation type="submission" date="2019-12" db="EMBL/GenBank/DDBJ databases">
        <title>Chromosome-level assembly of the Caenorhabditis remanei genome.</title>
        <authorList>
            <person name="Teterina A.A."/>
            <person name="Willis J.H."/>
            <person name="Phillips P.C."/>
        </authorList>
    </citation>
    <scope>NUCLEOTIDE SEQUENCE [LARGE SCALE GENOMIC DNA]</scope>
    <source>
        <strain evidence="1 2">PX506</strain>
        <tissue evidence="1">Whole organism</tissue>
    </source>
</reference>
<organism evidence="1 2">
    <name type="scientific">Caenorhabditis remanei</name>
    <name type="common">Caenorhabditis vulgaris</name>
    <dbReference type="NCBI Taxonomy" id="31234"/>
    <lineage>
        <taxon>Eukaryota</taxon>
        <taxon>Metazoa</taxon>
        <taxon>Ecdysozoa</taxon>
        <taxon>Nematoda</taxon>
        <taxon>Chromadorea</taxon>
        <taxon>Rhabditida</taxon>
        <taxon>Rhabditina</taxon>
        <taxon>Rhabditomorpha</taxon>
        <taxon>Rhabditoidea</taxon>
        <taxon>Rhabditidae</taxon>
        <taxon>Peloderinae</taxon>
        <taxon>Caenorhabditis</taxon>
    </lineage>
</organism>
<dbReference type="GeneID" id="9811511"/>
<accession>A0A6A5GWG4</accession>
<proteinExistence type="predicted"/>
<evidence type="ECO:0000313" key="2">
    <source>
        <dbReference type="Proteomes" id="UP000483820"/>
    </source>
</evidence>
<dbReference type="CTD" id="9811511"/>
<sequence length="135" mass="15497">MDAIKVFNNVAHGVKNVKTILSVFDGIDKSIKEQKKKILKPRTIMDICILQTILEKVAKSQNEELIKDFEQHEITVRLEKVALLIIQYEARDGKNLNKKEKQRLGYVVEEIECIYDHSKALMLANVLDVTGSFKL</sequence>
<gene>
    <name evidence="1" type="ORF">GCK72_015223</name>
</gene>
<dbReference type="RefSeq" id="XP_053585481.1">
    <property type="nucleotide sequence ID" value="XM_053730709.1"/>
</dbReference>
<evidence type="ECO:0000313" key="1">
    <source>
        <dbReference type="EMBL" id="KAF1758763.1"/>
    </source>
</evidence>
<name>A0A6A5GWG4_CAERE</name>